<dbReference type="EC" id="4.1.1.5" evidence="4"/>
<name>A0A2D0NGV8_FLAN2</name>
<dbReference type="AlphaFoldDB" id="A0A2D0NGV8"/>
<keyword evidence="9" id="KW-0732">Signal</keyword>
<evidence type="ECO:0000256" key="5">
    <source>
        <dbReference type="ARBA" id="ARBA00020164"/>
    </source>
</evidence>
<evidence type="ECO:0000256" key="9">
    <source>
        <dbReference type="SAM" id="SignalP"/>
    </source>
</evidence>
<dbReference type="OrthoDB" id="824310at2"/>
<evidence type="ECO:0000313" key="11">
    <source>
        <dbReference type="Proteomes" id="UP000223913"/>
    </source>
</evidence>
<keyword evidence="11" id="KW-1185">Reference proteome</keyword>
<sequence>MKHLSLIPLAIILLLAGSCQSPNQQAESSDTPSGSVQIAGAMRTVMHQGKLAGIIDLDTLQPRAGLYGLGPVEYLSGELLIVDGQSYVSRVTDDSLMTVTEDFGVKAPFFVYAHREEWAQTTLPDSISNLKQLEAYLQENTRQLERPFVFKLNGRIKQAVIHIQNLPAGTAVSSPEEAHQGQVNYPLSNETVDIIGFYSTEHHGVFTHHDSDMHLHLITADRQQMGHLDELGIATGGMTLFLPTS</sequence>
<evidence type="ECO:0000256" key="7">
    <source>
        <dbReference type="ARBA" id="ARBA00023061"/>
    </source>
</evidence>
<dbReference type="SUPFAM" id="SSF117856">
    <property type="entry name" value="AF0104/ALDC/Ptd012-like"/>
    <property type="match status" value="1"/>
</dbReference>
<dbReference type="UniPathway" id="UPA00626">
    <property type="reaction ID" value="UER00678"/>
</dbReference>
<comment type="caution">
    <text evidence="10">The sequence shown here is derived from an EMBL/GenBank/DDBJ whole genome shotgun (WGS) entry which is preliminary data.</text>
</comment>
<reference evidence="10 11" key="1">
    <citation type="submission" date="2017-10" db="EMBL/GenBank/DDBJ databases">
        <title>The draft genome sequence of Lewinella nigricans NBRC 102662.</title>
        <authorList>
            <person name="Wang K."/>
        </authorList>
    </citation>
    <scope>NUCLEOTIDE SEQUENCE [LARGE SCALE GENOMIC DNA]</scope>
    <source>
        <strain evidence="10 11">NBRC 102662</strain>
    </source>
</reference>
<evidence type="ECO:0000256" key="1">
    <source>
        <dbReference type="ARBA" id="ARBA00001784"/>
    </source>
</evidence>
<comment type="pathway">
    <text evidence="2">Polyol metabolism; (R,R)-butane-2,3-diol biosynthesis; (R,R)-butane-2,3-diol from pyruvate: step 2/3.</text>
</comment>
<comment type="similarity">
    <text evidence="3">Belongs to the alpha-acetolactate decarboxylase family.</text>
</comment>
<dbReference type="EMBL" id="PDUD01000009">
    <property type="protein sequence ID" value="PHN07717.1"/>
    <property type="molecule type" value="Genomic_DNA"/>
</dbReference>
<dbReference type="InterPro" id="IPR005128">
    <property type="entry name" value="Acetolactate_a_deCO2ase"/>
</dbReference>
<evidence type="ECO:0000256" key="4">
    <source>
        <dbReference type="ARBA" id="ARBA00013204"/>
    </source>
</evidence>
<dbReference type="RefSeq" id="WP_099149162.1">
    <property type="nucleotide sequence ID" value="NZ_PDUD01000009.1"/>
</dbReference>
<gene>
    <name evidence="10" type="ORF">CRP01_05290</name>
</gene>
<dbReference type="PROSITE" id="PS51257">
    <property type="entry name" value="PROKAR_LIPOPROTEIN"/>
    <property type="match status" value="1"/>
</dbReference>
<dbReference type="PANTHER" id="PTHR35524">
    <property type="entry name" value="ALPHA-ACETOLACTATE DECARBOXYLASE"/>
    <property type="match status" value="1"/>
</dbReference>
<comment type="catalytic activity">
    <reaction evidence="1">
        <text>(2S)-2-acetolactate + H(+) = (R)-acetoin + CO2</text>
        <dbReference type="Rhea" id="RHEA:21580"/>
        <dbReference type="ChEBI" id="CHEBI:15378"/>
        <dbReference type="ChEBI" id="CHEBI:15686"/>
        <dbReference type="ChEBI" id="CHEBI:16526"/>
        <dbReference type="ChEBI" id="CHEBI:58476"/>
        <dbReference type="EC" id="4.1.1.5"/>
    </reaction>
</comment>
<dbReference type="Proteomes" id="UP000223913">
    <property type="component" value="Unassembled WGS sequence"/>
</dbReference>
<dbReference type="Pfam" id="PF03306">
    <property type="entry name" value="AAL_decarboxy"/>
    <property type="match status" value="1"/>
</dbReference>
<protein>
    <recommendedName>
        <fullName evidence="5">Alpha-acetolactate decarboxylase</fullName>
        <ecNumber evidence="4">4.1.1.5</ecNumber>
    </recommendedName>
</protein>
<dbReference type="PANTHER" id="PTHR35524:SF1">
    <property type="entry name" value="ALPHA-ACETOLACTATE DECARBOXYLASE"/>
    <property type="match status" value="1"/>
</dbReference>
<evidence type="ECO:0000256" key="6">
    <source>
        <dbReference type="ARBA" id="ARBA00022793"/>
    </source>
</evidence>
<dbReference type="GO" id="GO:0045151">
    <property type="term" value="P:acetoin biosynthetic process"/>
    <property type="evidence" value="ECO:0007669"/>
    <property type="project" value="UniProtKB-KW"/>
</dbReference>
<feature type="signal peptide" evidence="9">
    <location>
        <begin position="1"/>
        <end position="26"/>
    </location>
</feature>
<keyword evidence="7" id="KW-0005">Acetoin biosynthesis</keyword>
<keyword evidence="8" id="KW-0456">Lyase</keyword>
<feature type="chain" id="PRO_5012880936" description="Alpha-acetolactate decarboxylase" evidence="9">
    <location>
        <begin position="27"/>
        <end position="245"/>
    </location>
</feature>
<organism evidence="10 11">
    <name type="scientific">Flavilitoribacter nigricans (strain ATCC 23147 / DSM 23189 / NBRC 102662 / NCIMB 1420 / SS-2)</name>
    <name type="common">Lewinella nigricans</name>
    <dbReference type="NCBI Taxonomy" id="1122177"/>
    <lineage>
        <taxon>Bacteria</taxon>
        <taxon>Pseudomonadati</taxon>
        <taxon>Bacteroidota</taxon>
        <taxon>Saprospiria</taxon>
        <taxon>Saprospirales</taxon>
        <taxon>Lewinellaceae</taxon>
        <taxon>Flavilitoribacter</taxon>
    </lineage>
</organism>
<dbReference type="Gene3D" id="3.30.1330.80">
    <property type="entry name" value="Hypothetical protein, similar to alpha- acetolactate decarboxylase, domain 2"/>
    <property type="match status" value="1"/>
</dbReference>
<keyword evidence="6" id="KW-0210">Decarboxylase</keyword>
<dbReference type="GO" id="GO:0047605">
    <property type="term" value="F:acetolactate decarboxylase activity"/>
    <property type="evidence" value="ECO:0007669"/>
    <property type="project" value="UniProtKB-EC"/>
</dbReference>
<evidence type="ECO:0000256" key="2">
    <source>
        <dbReference type="ARBA" id="ARBA00005170"/>
    </source>
</evidence>
<evidence type="ECO:0000256" key="8">
    <source>
        <dbReference type="ARBA" id="ARBA00023239"/>
    </source>
</evidence>
<evidence type="ECO:0000313" key="10">
    <source>
        <dbReference type="EMBL" id="PHN07717.1"/>
    </source>
</evidence>
<accession>A0A2D0NGV8</accession>
<proteinExistence type="inferred from homology"/>
<evidence type="ECO:0000256" key="3">
    <source>
        <dbReference type="ARBA" id="ARBA00007106"/>
    </source>
</evidence>